<name>A0A8F5GZH3_9CREN</name>
<proteinExistence type="predicted"/>
<evidence type="ECO:0000313" key="1">
    <source>
        <dbReference type="EMBL" id="QXJ35353.1"/>
    </source>
</evidence>
<gene>
    <name evidence="1" type="ORF">J5U22_01900</name>
</gene>
<keyword evidence="2" id="KW-1185">Reference proteome</keyword>
<organism evidence="1 2">
    <name type="scientific">Saccharolobus shibatae</name>
    <dbReference type="NCBI Taxonomy" id="2286"/>
    <lineage>
        <taxon>Archaea</taxon>
        <taxon>Thermoproteota</taxon>
        <taxon>Thermoprotei</taxon>
        <taxon>Sulfolobales</taxon>
        <taxon>Sulfolobaceae</taxon>
        <taxon>Saccharolobus</taxon>
    </lineage>
</organism>
<dbReference type="EMBL" id="CP077713">
    <property type="protein sequence ID" value="QXJ35353.1"/>
    <property type="molecule type" value="Genomic_DNA"/>
</dbReference>
<dbReference type="Proteomes" id="UP000694036">
    <property type="component" value="Chromosome"/>
</dbReference>
<evidence type="ECO:0000313" key="2">
    <source>
        <dbReference type="Proteomes" id="UP000694036"/>
    </source>
</evidence>
<sequence>MPIVTFRFRAFTDKQTLRALKARLKLACEIYNTLRWADIYFYQRDGKGLTQTELRQLALDLRKQDKEYKQLYQWCFTKLFHLKEMILVLSE</sequence>
<reference evidence="1 2" key="1">
    <citation type="journal article" date="2021" name="Environ. Microbiol.">
        <title>New insights into the diversity and evolution of the archaeal mobilome from three complete genomes of Saccharolobus shibatae.</title>
        <authorList>
            <person name="Medvedeva S."/>
            <person name="Brandt D."/>
            <person name="Cvirkaite-Krupovic V."/>
            <person name="Liu Y."/>
            <person name="Severinov K."/>
            <person name="Ishino S."/>
            <person name="Ishino Y."/>
            <person name="Prangishvili D."/>
            <person name="Kalinowski J."/>
            <person name="Krupovic M."/>
        </authorList>
    </citation>
    <scope>NUCLEOTIDE SEQUENCE [LARGE SCALE GENOMIC DNA]</scope>
    <source>
        <strain evidence="1 2">S38A</strain>
    </source>
</reference>
<dbReference type="AlphaFoldDB" id="A0A8F5GZH3"/>
<protein>
    <submittedName>
        <fullName evidence="1">ISC1316 family transposase</fullName>
    </submittedName>
</protein>
<accession>A0A8F5GZH3</accession>